<name>A0A0A9EYQ3_ARUDO</name>
<evidence type="ECO:0000313" key="1">
    <source>
        <dbReference type="EMBL" id="JAE01133.1"/>
    </source>
</evidence>
<reference evidence="1" key="2">
    <citation type="journal article" date="2015" name="Data Brief">
        <title>Shoot transcriptome of the giant reed, Arundo donax.</title>
        <authorList>
            <person name="Barrero R.A."/>
            <person name="Guerrero F.D."/>
            <person name="Moolhuijzen P."/>
            <person name="Goolsby J.A."/>
            <person name="Tidwell J."/>
            <person name="Bellgard S.E."/>
            <person name="Bellgard M.I."/>
        </authorList>
    </citation>
    <scope>NUCLEOTIDE SEQUENCE</scope>
    <source>
        <tissue evidence="1">Shoot tissue taken approximately 20 cm above the soil surface</tissue>
    </source>
</reference>
<reference evidence="1" key="1">
    <citation type="submission" date="2014-09" db="EMBL/GenBank/DDBJ databases">
        <authorList>
            <person name="Magalhaes I.L.F."/>
            <person name="Oliveira U."/>
            <person name="Santos F.R."/>
            <person name="Vidigal T.H.D.A."/>
            <person name="Brescovit A.D."/>
            <person name="Santos A.J."/>
        </authorList>
    </citation>
    <scope>NUCLEOTIDE SEQUENCE</scope>
    <source>
        <tissue evidence="1">Shoot tissue taken approximately 20 cm above the soil surface</tissue>
    </source>
</reference>
<organism evidence="1">
    <name type="scientific">Arundo donax</name>
    <name type="common">Giant reed</name>
    <name type="synonym">Donax arundinaceus</name>
    <dbReference type="NCBI Taxonomy" id="35708"/>
    <lineage>
        <taxon>Eukaryota</taxon>
        <taxon>Viridiplantae</taxon>
        <taxon>Streptophyta</taxon>
        <taxon>Embryophyta</taxon>
        <taxon>Tracheophyta</taxon>
        <taxon>Spermatophyta</taxon>
        <taxon>Magnoliopsida</taxon>
        <taxon>Liliopsida</taxon>
        <taxon>Poales</taxon>
        <taxon>Poaceae</taxon>
        <taxon>PACMAD clade</taxon>
        <taxon>Arundinoideae</taxon>
        <taxon>Arundineae</taxon>
        <taxon>Arundo</taxon>
    </lineage>
</organism>
<dbReference type="EMBL" id="GBRH01196763">
    <property type="protein sequence ID" value="JAE01133.1"/>
    <property type="molecule type" value="Transcribed_RNA"/>
</dbReference>
<protein>
    <submittedName>
        <fullName evidence="1">Uncharacterized protein</fullName>
    </submittedName>
</protein>
<sequence length="17" mass="2254">MQSRMKKKGKFEWHYLR</sequence>
<dbReference type="AlphaFoldDB" id="A0A0A9EYQ3"/>
<accession>A0A0A9EYQ3</accession>
<proteinExistence type="predicted"/>